<sequence>MHKVPRAIRAMGINAVRLYNRLEVTVAQPVPDEPVLFVCNHGFGGVIDLNVFAFAAAYDDLDLSREVIALTHQIAWTLRAGKLLEPFGARPAARQNALDAFEDGHNVLVFPGGDLDALKSWRQRNEIVFAGRSGYARLAMEAGVPIGPVVTAGAGESLLVLSSGKRIAKALRLHKSSLRVKTVPLSISIPWGVNVGVVGLLPYLPLPTKLQTSVLAPMRPEPDESAEDFAHRVHSVMQAELDELTKDRMPVIG</sequence>
<dbReference type="SUPFAM" id="SSF69593">
    <property type="entry name" value="Glycerol-3-phosphate (1)-acyltransferase"/>
    <property type="match status" value="1"/>
</dbReference>
<dbReference type="InterPro" id="IPR002123">
    <property type="entry name" value="Plipid/glycerol_acylTrfase"/>
</dbReference>
<dbReference type="PANTHER" id="PTHR22753">
    <property type="entry name" value="TRANSMEMBRANE PROTEIN 68"/>
    <property type="match status" value="1"/>
</dbReference>
<dbReference type="PANTHER" id="PTHR22753:SF14">
    <property type="entry name" value="MONOACYLGLYCEROL_DIACYLGLYCEROL O-ACYLTRANSFERASE"/>
    <property type="match status" value="1"/>
</dbReference>
<comment type="caution">
    <text evidence="2">The sequence shown here is derived from an EMBL/GenBank/DDBJ whole genome shotgun (WGS) entry which is preliminary data.</text>
</comment>
<gene>
    <name evidence="2" type="ORF">R3P95_21930</name>
</gene>
<keyword evidence="2" id="KW-0808">Transferase</keyword>
<reference evidence="2 3" key="1">
    <citation type="submission" date="2023-10" db="EMBL/GenBank/DDBJ databases">
        <title>Development of a sustainable strategy for remediation of hydrocarbon-contaminated territories based on the waste exchange concept.</title>
        <authorList>
            <person name="Krivoruchko A."/>
        </authorList>
    </citation>
    <scope>NUCLEOTIDE SEQUENCE [LARGE SCALE GENOMIC DNA]</scope>
    <source>
        <strain evidence="2 3">IEGM 1322</strain>
    </source>
</reference>
<dbReference type="GO" id="GO:0016746">
    <property type="term" value="F:acyltransferase activity"/>
    <property type="evidence" value="ECO:0007669"/>
    <property type="project" value="UniProtKB-KW"/>
</dbReference>
<dbReference type="Proteomes" id="UP001185899">
    <property type="component" value="Unassembled WGS sequence"/>
</dbReference>
<accession>A0ABU4B413</accession>
<evidence type="ECO:0000259" key="1">
    <source>
        <dbReference type="Pfam" id="PF01553"/>
    </source>
</evidence>
<keyword evidence="3" id="KW-1185">Reference proteome</keyword>
<organism evidence="2 3">
    <name type="scientific">Rhodococcus cercidiphylli</name>
    <dbReference type="NCBI Taxonomy" id="489916"/>
    <lineage>
        <taxon>Bacteria</taxon>
        <taxon>Bacillati</taxon>
        <taxon>Actinomycetota</taxon>
        <taxon>Actinomycetes</taxon>
        <taxon>Mycobacteriales</taxon>
        <taxon>Nocardiaceae</taxon>
        <taxon>Rhodococcus</taxon>
    </lineage>
</organism>
<dbReference type="EMBL" id="JAWLKE010000009">
    <property type="protein sequence ID" value="MDV6233224.1"/>
    <property type="molecule type" value="Genomic_DNA"/>
</dbReference>
<name>A0ABU4B413_9NOCA</name>
<protein>
    <submittedName>
        <fullName evidence="2">1-acyl-sn-glycerol-3-phosphate acyltransferase</fullName>
    </submittedName>
</protein>
<dbReference type="RefSeq" id="WP_317549519.1">
    <property type="nucleotide sequence ID" value="NZ_JAWLKE010000009.1"/>
</dbReference>
<keyword evidence="2" id="KW-0012">Acyltransferase</keyword>
<proteinExistence type="predicted"/>
<feature type="domain" description="Phospholipid/glycerol acyltransferase" evidence="1">
    <location>
        <begin position="22"/>
        <end position="150"/>
    </location>
</feature>
<dbReference type="Pfam" id="PF01553">
    <property type="entry name" value="Acyltransferase"/>
    <property type="match status" value="1"/>
</dbReference>
<evidence type="ECO:0000313" key="2">
    <source>
        <dbReference type="EMBL" id="MDV6233224.1"/>
    </source>
</evidence>
<evidence type="ECO:0000313" key="3">
    <source>
        <dbReference type="Proteomes" id="UP001185899"/>
    </source>
</evidence>